<dbReference type="Pfam" id="PF00467">
    <property type="entry name" value="KOW"/>
    <property type="match status" value="1"/>
</dbReference>
<accession>A0A450SRT6</accession>
<dbReference type="InterPro" id="IPR057264">
    <property type="entry name" value="Ribosomal_uL24_C"/>
</dbReference>
<keyword evidence="2 8" id="KW-0699">rRNA-binding</keyword>
<evidence type="ECO:0000256" key="4">
    <source>
        <dbReference type="ARBA" id="ARBA00022980"/>
    </source>
</evidence>
<evidence type="ECO:0000256" key="6">
    <source>
        <dbReference type="ARBA" id="ARBA00035206"/>
    </source>
</evidence>
<dbReference type="InterPro" id="IPR003256">
    <property type="entry name" value="Ribosomal_uL24"/>
</dbReference>
<dbReference type="GO" id="GO:0003735">
    <property type="term" value="F:structural constituent of ribosome"/>
    <property type="evidence" value="ECO:0007669"/>
    <property type="project" value="InterPro"/>
</dbReference>
<dbReference type="PROSITE" id="PS01108">
    <property type="entry name" value="RIBOSOMAL_L24"/>
    <property type="match status" value="1"/>
</dbReference>
<comment type="function">
    <text evidence="8">One of two assembly initiator proteins, it binds directly to the 5'-end of the 23S rRNA, where it nucleates assembly of the 50S subunit.</text>
</comment>
<protein>
    <recommendedName>
        <fullName evidence="6 8">Large ribosomal subunit protein uL24</fullName>
    </recommendedName>
</protein>
<dbReference type="GO" id="GO:0019843">
    <property type="term" value="F:rRNA binding"/>
    <property type="evidence" value="ECO:0007669"/>
    <property type="project" value="UniProtKB-UniRule"/>
</dbReference>
<dbReference type="InterPro" id="IPR008991">
    <property type="entry name" value="Translation_prot_SH3-like_sf"/>
</dbReference>
<gene>
    <name evidence="8" type="primary">rplX</name>
    <name evidence="11" type="ORF">BECKDK2373B_GA0170837_100534</name>
    <name evidence="12" type="ORF">BECKDK2373C_GA0170839_105521</name>
</gene>
<dbReference type="PANTHER" id="PTHR12903">
    <property type="entry name" value="MITOCHONDRIAL RIBOSOMAL PROTEIN L24"/>
    <property type="match status" value="1"/>
</dbReference>
<dbReference type="InterPro" id="IPR005824">
    <property type="entry name" value="KOW"/>
</dbReference>
<evidence type="ECO:0000313" key="11">
    <source>
        <dbReference type="EMBL" id="VFJ43339.1"/>
    </source>
</evidence>
<keyword evidence="3 8" id="KW-0694">RNA-binding</keyword>
<reference evidence="12" key="1">
    <citation type="submission" date="2019-02" db="EMBL/GenBank/DDBJ databases">
        <authorList>
            <person name="Gruber-Vodicka R. H."/>
            <person name="Seah K. B. B."/>
        </authorList>
    </citation>
    <scope>NUCLEOTIDE SEQUENCE</scope>
    <source>
        <strain evidence="12">BECK_DK161</strain>
        <strain evidence="11">BECK_DK47</strain>
    </source>
</reference>
<evidence type="ECO:0000256" key="5">
    <source>
        <dbReference type="ARBA" id="ARBA00023274"/>
    </source>
</evidence>
<dbReference type="SMART" id="SM00739">
    <property type="entry name" value="KOW"/>
    <property type="match status" value="1"/>
</dbReference>
<dbReference type="AlphaFoldDB" id="A0A450SRT6"/>
<dbReference type="EMBL" id="CAADEY010000055">
    <property type="protein sequence ID" value="VFJ56759.1"/>
    <property type="molecule type" value="Genomic_DNA"/>
</dbReference>
<dbReference type="Pfam" id="PF17136">
    <property type="entry name" value="ribosomal_L24"/>
    <property type="match status" value="1"/>
</dbReference>
<feature type="domain" description="KOW" evidence="10">
    <location>
        <begin position="3"/>
        <end position="30"/>
    </location>
</feature>
<keyword evidence="4 8" id="KW-0689">Ribosomal protein</keyword>
<evidence type="ECO:0000256" key="7">
    <source>
        <dbReference type="ARBA" id="ARBA00058688"/>
    </source>
</evidence>
<dbReference type="CDD" id="cd06089">
    <property type="entry name" value="KOW_RPL26"/>
    <property type="match status" value="1"/>
</dbReference>
<dbReference type="HAMAP" id="MF_01326_B">
    <property type="entry name" value="Ribosomal_uL24_B"/>
    <property type="match status" value="1"/>
</dbReference>
<dbReference type="InterPro" id="IPR005825">
    <property type="entry name" value="Ribosomal_uL24_CS"/>
</dbReference>
<name>A0A450SRT6_9GAMM</name>
<comment type="function">
    <text evidence="7 8">One of the proteins that surrounds the polypeptide exit tunnel on the outside of the subunit.</text>
</comment>
<proteinExistence type="inferred from homology"/>
<dbReference type="InterPro" id="IPR041988">
    <property type="entry name" value="Ribosomal_uL24_KOW"/>
</dbReference>
<evidence type="ECO:0000313" key="12">
    <source>
        <dbReference type="EMBL" id="VFJ56759.1"/>
    </source>
</evidence>
<evidence type="ECO:0000256" key="9">
    <source>
        <dbReference type="RuleBase" id="RU003477"/>
    </source>
</evidence>
<comment type="subunit">
    <text evidence="8">Part of the 50S ribosomal subunit.</text>
</comment>
<dbReference type="GO" id="GO:1990904">
    <property type="term" value="C:ribonucleoprotein complex"/>
    <property type="evidence" value="ECO:0007669"/>
    <property type="project" value="UniProtKB-KW"/>
</dbReference>
<keyword evidence="5 8" id="KW-0687">Ribonucleoprotein</keyword>
<evidence type="ECO:0000256" key="2">
    <source>
        <dbReference type="ARBA" id="ARBA00022730"/>
    </source>
</evidence>
<dbReference type="NCBIfam" id="TIGR01079">
    <property type="entry name" value="rplX_bact"/>
    <property type="match status" value="1"/>
</dbReference>
<evidence type="ECO:0000256" key="1">
    <source>
        <dbReference type="ARBA" id="ARBA00010618"/>
    </source>
</evidence>
<dbReference type="GO" id="GO:0006412">
    <property type="term" value="P:translation"/>
    <property type="evidence" value="ECO:0007669"/>
    <property type="project" value="UniProtKB-UniRule"/>
</dbReference>
<evidence type="ECO:0000256" key="3">
    <source>
        <dbReference type="ARBA" id="ARBA00022884"/>
    </source>
</evidence>
<sequence length="105" mass="12101">MRKIRKGDEVIVLSGKDRKKRGTVLRVFPDSRVLVEGINLVKKHMKPDVRRGTSGEIVNKEMPIQLSNVTLYNPQTEKTDRVGFRFLEDGRKVRYFKSTGEVIDV</sequence>
<dbReference type="GO" id="GO:0005840">
    <property type="term" value="C:ribosome"/>
    <property type="evidence" value="ECO:0007669"/>
    <property type="project" value="UniProtKB-KW"/>
</dbReference>
<dbReference type="Gene3D" id="2.30.30.30">
    <property type="match status" value="1"/>
</dbReference>
<dbReference type="FunFam" id="2.30.30.30:FF:000004">
    <property type="entry name" value="50S ribosomal protein L24"/>
    <property type="match status" value="1"/>
</dbReference>
<organism evidence="12">
    <name type="scientific">Candidatus Kentrum sp. DK</name>
    <dbReference type="NCBI Taxonomy" id="2126562"/>
    <lineage>
        <taxon>Bacteria</taxon>
        <taxon>Pseudomonadati</taxon>
        <taxon>Pseudomonadota</taxon>
        <taxon>Gammaproteobacteria</taxon>
        <taxon>Candidatus Kentrum</taxon>
    </lineage>
</organism>
<comment type="similarity">
    <text evidence="1 8 9">Belongs to the universal ribosomal protein uL24 family.</text>
</comment>
<dbReference type="InterPro" id="IPR014722">
    <property type="entry name" value="Rib_uL2_dom2"/>
</dbReference>
<evidence type="ECO:0000256" key="8">
    <source>
        <dbReference type="HAMAP-Rule" id="MF_01326"/>
    </source>
</evidence>
<dbReference type="SUPFAM" id="SSF50104">
    <property type="entry name" value="Translation proteins SH3-like domain"/>
    <property type="match status" value="1"/>
</dbReference>
<dbReference type="EMBL" id="CAADEX010000005">
    <property type="protein sequence ID" value="VFJ43339.1"/>
    <property type="molecule type" value="Genomic_DNA"/>
</dbReference>
<evidence type="ECO:0000259" key="10">
    <source>
        <dbReference type="SMART" id="SM00739"/>
    </source>
</evidence>